<protein>
    <submittedName>
        <fullName evidence="2">Uncharacterized protein</fullName>
    </submittedName>
</protein>
<reference evidence="2" key="1">
    <citation type="journal article" date="2014" name="Nat. Genet.">
        <title>Genome and transcriptome of the porcine whipworm Trichuris suis.</title>
        <authorList>
            <person name="Jex A.R."/>
            <person name="Nejsum P."/>
            <person name="Schwarz E.M."/>
            <person name="Hu L."/>
            <person name="Young N.D."/>
            <person name="Hall R.S."/>
            <person name="Korhonen P.K."/>
            <person name="Liao S."/>
            <person name="Thamsborg S."/>
            <person name="Xia J."/>
            <person name="Xu P."/>
            <person name="Wang S."/>
            <person name="Scheerlinck J.P."/>
            <person name="Hofmann A."/>
            <person name="Sternberg P.W."/>
            <person name="Wang J."/>
            <person name="Gasser R.B."/>
        </authorList>
    </citation>
    <scope>NUCLEOTIDE SEQUENCE [LARGE SCALE GENOMIC DNA]</scope>
    <source>
        <strain evidence="2">DCEP-RM93F</strain>
    </source>
</reference>
<dbReference type="AlphaFoldDB" id="A0A085N2A3"/>
<accession>A0A085N2A3</accession>
<organism evidence="2">
    <name type="scientific">Trichuris suis</name>
    <name type="common">pig whipworm</name>
    <dbReference type="NCBI Taxonomy" id="68888"/>
    <lineage>
        <taxon>Eukaryota</taxon>
        <taxon>Metazoa</taxon>
        <taxon>Ecdysozoa</taxon>
        <taxon>Nematoda</taxon>
        <taxon>Enoplea</taxon>
        <taxon>Dorylaimia</taxon>
        <taxon>Trichinellida</taxon>
        <taxon>Trichuridae</taxon>
        <taxon>Trichuris</taxon>
    </lineage>
</organism>
<proteinExistence type="predicted"/>
<sequence>MPAEAPTTSPDIVGHNDRRLTTERKDQVPVGGHEITAQRDSAVLDFQARETKAGGGVSAILLPSKSMINGLPAAQMLVNGAHPICQQCAMCCIVSHIFVVAKARIKR</sequence>
<dbReference type="EMBL" id="KL367570">
    <property type="protein sequence ID" value="KFD63599.1"/>
    <property type="molecule type" value="Genomic_DNA"/>
</dbReference>
<gene>
    <name evidence="2" type="ORF">M514_24225</name>
</gene>
<name>A0A085N2A3_9BILA</name>
<dbReference type="Proteomes" id="UP000030758">
    <property type="component" value="Unassembled WGS sequence"/>
</dbReference>
<evidence type="ECO:0000256" key="1">
    <source>
        <dbReference type="SAM" id="MobiDB-lite"/>
    </source>
</evidence>
<feature type="region of interest" description="Disordered" evidence="1">
    <location>
        <begin position="1"/>
        <end position="20"/>
    </location>
</feature>
<feature type="compositionally biased region" description="Polar residues" evidence="1">
    <location>
        <begin position="1"/>
        <end position="10"/>
    </location>
</feature>
<evidence type="ECO:0000313" key="2">
    <source>
        <dbReference type="EMBL" id="KFD63599.1"/>
    </source>
</evidence>